<evidence type="ECO:0008006" key="4">
    <source>
        <dbReference type="Google" id="ProtNLM"/>
    </source>
</evidence>
<dbReference type="SUPFAM" id="SSF52540">
    <property type="entry name" value="P-loop containing nucleoside triphosphate hydrolases"/>
    <property type="match status" value="1"/>
</dbReference>
<dbReference type="InterPro" id="IPR027417">
    <property type="entry name" value="P-loop_NTPase"/>
</dbReference>
<protein>
    <recommendedName>
        <fullName evidence="4">Sulfotransferase family protein</fullName>
    </recommendedName>
</protein>
<dbReference type="EMBL" id="CP075371">
    <property type="protein sequence ID" value="QVT80876.1"/>
    <property type="molecule type" value="Genomic_DNA"/>
</dbReference>
<accession>A0ABX8EKJ4</accession>
<evidence type="ECO:0000313" key="2">
    <source>
        <dbReference type="EMBL" id="QVT80876.1"/>
    </source>
</evidence>
<reference evidence="2 3" key="1">
    <citation type="submission" date="2021-05" db="EMBL/GenBank/DDBJ databases">
        <title>Complete genome of Nocardioides aquaticus KCTC 9944T isolated from meromictic and hypersaline Ekho Lake, Antarctica.</title>
        <authorList>
            <person name="Hwang K."/>
            <person name="Kim K.M."/>
            <person name="Choe H."/>
        </authorList>
    </citation>
    <scope>NUCLEOTIDE SEQUENCE [LARGE SCALE GENOMIC DNA]</scope>
    <source>
        <strain evidence="2 3">KCTC 9944</strain>
    </source>
</reference>
<feature type="region of interest" description="Disordered" evidence="1">
    <location>
        <begin position="331"/>
        <end position="367"/>
    </location>
</feature>
<organism evidence="2 3">
    <name type="scientific">Nocardioides aquaticus</name>
    <dbReference type="NCBI Taxonomy" id="160826"/>
    <lineage>
        <taxon>Bacteria</taxon>
        <taxon>Bacillati</taxon>
        <taxon>Actinomycetota</taxon>
        <taxon>Actinomycetes</taxon>
        <taxon>Propionibacteriales</taxon>
        <taxon>Nocardioidaceae</taxon>
        <taxon>Nocardioides</taxon>
    </lineage>
</organism>
<keyword evidence="3" id="KW-1185">Reference proteome</keyword>
<evidence type="ECO:0000313" key="3">
    <source>
        <dbReference type="Proteomes" id="UP000679307"/>
    </source>
</evidence>
<dbReference type="Proteomes" id="UP000679307">
    <property type="component" value="Chromosome"/>
</dbReference>
<proteinExistence type="predicted"/>
<gene>
    <name evidence="2" type="ORF">ENKNEFLB_03277</name>
</gene>
<dbReference type="Gene3D" id="3.40.50.300">
    <property type="entry name" value="P-loop containing nucleotide triphosphate hydrolases"/>
    <property type="match status" value="1"/>
</dbReference>
<sequence length="367" mass="40439">MFLHVGTPKSGTTFLQSVWWANRDALREQGLLLPGAGVHEHFHASCVVRGNERLLESLPARGRGAWDRVLEETAAWHGDVLLSHELFSPADAGRAEGALEQLRSVADEVHVVLTARDLARQLPAEWQQRTKHGRSQTFPTFLTAVQDGSATNFWRVQDVPAVLDRWSVGIPDERVHLVVLPGPGGPRTWLWDALCGLTGVDGEGMTAPRSSGNESLGLAQAETMRRVTARLGPDGIDKTTERLLKGFFAENVMRSQDPERIVLPADVWPWARERAAAMVEELSGRSYHVVGRLEDLVPGVEPAQGRQPGDLAEDEVAEAAVTALSRVVRLERERHGARTGRPGSQDAAAPSGRSPRRSWRRVFSWRS</sequence>
<evidence type="ECO:0000256" key="1">
    <source>
        <dbReference type="SAM" id="MobiDB-lite"/>
    </source>
</evidence>
<dbReference type="RefSeq" id="WP_214056347.1">
    <property type="nucleotide sequence ID" value="NZ_BAAAHS010000108.1"/>
</dbReference>
<name>A0ABX8EKJ4_9ACTN</name>